<proteinExistence type="predicted"/>
<sequence length="124" mass="14953">MVFKNYFENGELAKQEIFDNKGNIDYISNRNGKWIKSWEKIFAIAELHYANVIVEIKGRSYYKYYNYGVYETRSEPAERKEVKRNVEEIKSLNYGNHSKLLLIAKENYFTYINNGTYYVWYEIP</sequence>
<keyword evidence="2" id="KW-1185">Reference proteome</keyword>
<dbReference type="EMBL" id="FQUI01000052">
    <property type="protein sequence ID" value="SHF24750.1"/>
    <property type="molecule type" value="Genomic_DNA"/>
</dbReference>
<gene>
    <name evidence="1" type="ORF">SAMN02745164_02084</name>
</gene>
<dbReference type="RefSeq" id="WP_072865968.1">
    <property type="nucleotide sequence ID" value="NZ_FQUI01000052.1"/>
</dbReference>
<dbReference type="Proteomes" id="UP000184334">
    <property type="component" value="Unassembled WGS sequence"/>
</dbReference>
<name>A0A1M5A358_MARH1</name>
<accession>A0A1M5A358</accession>
<dbReference type="OrthoDB" id="9953211at2"/>
<protein>
    <submittedName>
        <fullName evidence="1">Uncharacterized protein</fullName>
    </submittedName>
</protein>
<dbReference type="AlphaFoldDB" id="A0A1M5A358"/>
<organism evidence="1 2">
    <name type="scientific">Marinitoga hydrogenitolerans (strain DSM 16785 / JCM 12826 / AT1271)</name>
    <dbReference type="NCBI Taxonomy" id="1122195"/>
    <lineage>
        <taxon>Bacteria</taxon>
        <taxon>Thermotogati</taxon>
        <taxon>Thermotogota</taxon>
        <taxon>Thermotogae</taxon>
        <taxon>Petrotogales</taxon>
        <taxon>Petrotogaceae</taxon>
        <taxon>Marinitoga</taxon>
    </lineage>
</organism>
<evidence type="ECO:0000313" key="2">
    <source>
        <dbReference type="Proteomes" id="UP000184334"/>
    </source>
</evidence>
<reference evidence="1" key="1">
    <citation type="submission" date="2016-11" db="EMBL/GenBank/DDBJ databases">
        <authorList>
            <person name="Varghese N."/>
            <person name="Submissions S."/>
        </authorList>
    </citation>
    <scope>NUCLEOTIDE SEQUENCE [LARGE SCALE GENOMIC DNA]</scope>
    <source>
        <strain evidence="1">DSM 16785</strain>
    </source>
</reference>
<evidence type="ECO:0000313" key="1">
    <source>
        <dbReference type="EMBL" id="SHF24750.1"/>
    </source>
</evidence>
<comment type="caution">
    <text evidence="1">The sequence shown here is derived from an EMBL/GenBank/DDBJ whole genome shotgun (WGS) entry which is preliminary data.</text>
</comment>
<dbReference type="STRING" id="1122195.SAMN02745164_02084"/>